<protein>
    <submittedName>
        <fullName evidence="2">Sterile alpha motif domain-containing protein 15</fullName>
    </submittedName>
</protein>
<reference evidence="2" key="2">
    <citation type="journal article" date="2014" name="BMC Genomics">
        <title>A genomic perspective to assessing quality of mass-reared SIT flies used in Mediterranean fruit fly (Ceratitis capitata) eradication in California.</title>
        <authorList>
            <person name="Calla B."/>
            <person name="Hall B."/>
            <person name="Hou S."/>
            <person name="Geib S.M."/>
        </authorList>
    </citation>
    <scope>NUCLEOTIDE SEQUENCE</scope>
</reference>
<dbReference type="Gene3D" id="1.10.150.50">
    <property type="entry name" value="Transcription Factor, Ets-1"/>
    <property type="match status" value="1"/>
</dbReference>
<evidence type="ECO:0000313" key="2">
    <source>
        <dbReference type="EMBL" id="JAB98565.1"/>
    </source>
</evidence>
<gene>
    <name evidence="2" type="primary">SAM15</name>
</gene>
<dbReference type="PROSITE" id="PS50105">
    <property type="entry name" value="SAM_DOMAIN"/>
    <property type="match status" value="1"/>
</dbReference>
<organism evidence="2">
    <name type="scientific">Ceratitis capitata</name>
    <name type="common">Mediterranean fruit fly</name>
    <name type="synonym">Tephritis capitata</name>
    <dbReference type="NCBI Taxonomy" id="7213"/>
    <lineage>
        <taxon>Eukaryota</taxon>
        <taxon>Metazoa</taxon>
        <taxon>Ecdysozoa</taxon>
        <taxon>Arthropoda</taxon>
        <taxon>Hexapoda</taxon>
        <taxon>Insecta</taxon>
        <taxon>Pterygota</taxon>
        <taxon>Neoptera</taxon>
        <taxon>Endopterygota</taxon>
        <taxon>Diptera</taxon>
        <taxon>Brachycera</taxon>
        <taxon>Muscomorpha</taxon>
        <taxon>Tephritoidea</taxon>
        <taxon>Tephritidae</taxon>
        <taxon>Ceratitis</taxon>
        <taxon>Ceratitis</taxon>
    </lineage>
</organism>
<accession>W8BBF8</accession>
<dbReference type="EMBL" id="GAMC01007990">
    <property type="protein sequence ID" value="JAB98565.1"/>
    <property type="molecule type" value="mRNA"/>
</dbReference>
<reference evidence="2" key="1">
    <citation type="submission" date="2013-07" db="EMBL/GenBank/DDBJ databases">
        <authorList>
            <person name="Geib S."/>
        </authorList>
    </citation>
    <scope>NUCLEOTIDE SEQUENCE</scope>
</reference>
<proteinExistence type="evidence at transcript level"/>
<dbReference type="PANTHER" id="PTHR46829:SF1">
    <property type="entry name" value="STERILE ALPHA MOTIF DOMAIN-CONTAINING PROTEIN 15"/>
    <property type="match status" value="1"/>
</dbReference>
<sequence length="361" mass="42655">MSVESWHKFAPHHVVRTSGSMNRRGIYSLADEKFLKPTRKPFQNQLETFSYRTNIHHANVQRIRRYDMPIEFKASPDTLLTLAARVVDRFPLPKVYEWTTFECCKWMREYGYPQYQNTLRVNLITGRRLLLLDAQSLSAINIKDFNHIKHIAHGIRQLFYFEMTKFARSIALPPQYHLELYKLFRVKTGPRYDATRPTDLWRQLQLLREVTKPARHWDLLEHWLMLRPDSVEMIGGAPRRKLYRCKVAEQSNTAEPPERVCECQHYCNCKFTPAYYKEPSVLSVLKPFRTKKLHTRAVGCSMTCLPPCTCNWPSRYYQFNEVLNYLTQNLPVKYSFEARRRAHTLSSVYRGSIVSCASYGK</sequence>
<dbReference type="Pfam" id="PF00536">
    <property type="entry name" value="SAM_1"/>
    <property type="match status" value="1"/>
</dbReference>
<feature type="domain" description="SAM" evidence="1">
    <location>
        <begin position="98"/>
        <end position="161"/>
    </location>
</feature>
<dbReference type="PANTHER" id="PTHR46829">
    <property type="entry name" value="STERILE ALPHA MOTIF DOMAIN-CONTAINING PROTEIN 15"/>
    <property type="match status" value="1"/>
</dbReference>
<name>W8BBF8_CERCA</name>
<dbReference type="SMART" id="SM00454">
    <property type="entry name" value="SAM"/>
    <property type="match status" value="1"/>
</dbReference>
<evidence type="ECO:0000259" key="1">
    <source>
        <dbReference type="PROSITE" id="PS50105"/>
    </source>
</evidence>
<dbReference type="InterPro" id="IPR001660">
    <property type="entry name" value="SAM"/>
</dbReference>
<dbReference type="OrthoDB" id="6133291at2759"/>
<dbReference type="AlphaFoldDB" id="W8BBF8"/>
<dbReference type="SUPFAM" id="SSF47769">
    <property type="entry name" value="SAM/Pointed domain"/>
    <property type="match status" value="1"/>
</dbReference>
<dbReference type="InterPro" id="IPR013761">
    <property type="entry name" value="SAM/pointed_sf"/>
</dbReference>